<dbReference type="GO" id="GO:0005634">
    <property type="term" value="C:nucleus"/>
    <property type="evidence" value="ECO:0007669"/>
    <property type="project" value="UniProtKB-SubCell"/>
</dbReference>
<comment type="subcellular location">
    <subcellularLocation>
        <location evidence="1">Nucleus</location>
    </subcellularLocation>
</comment>
<gene>
    <name evidence="10" type="primary">LOC105123895</name>
</gene>
<dbReference type="GO" id="GO:0003700">
    <property type="term" value="F:DNA-binding transcription factor activity"/>
    <property type="evidence" value="ECO:0007669"/>
    <property type="project" value="InterPro"/>
</dbReference>
<feature type="region of interest" description="Disordered" evidence="7">
    <location>
        <begin position="72"/>
        <end position="94"/>
    </location>
</feature>
<dbReference type="InterPro" id="IPR036955">
    <property type="entry name" value="AP2/ERF_dom_sf"/>
</dbReference>
<evidence type="ECO:0000256" key="1">
    <source>
        <dbReference type="ARBA" id="ARBA00004123"/>
    </source>
</evidence>
<dbReference type="PANTHER" id="PTHR31190">
    <property type="entry name" value="DNA-BINDING DOMAIN"/>
    <property type="match status" value="1"/>
</dbReference>
<name>A0AAJ6U371_POPEU</name>
<evidence type="ECO:0000313" key="9">
    <source>
        <dbReference type="Proteomes" id="UP000694918"/>
    </source>
</evidence>
<dbReference type="Gene3D" id="3.30.730.10">
    <property type="entry name" value="AP2/ERF domain"/>
    <property type="match status" value="1"/>
</dbReference>
<dbReference type="PRINTS" id="PR00367">
    <property type="entry name" value="ETHRSPELEMNT"/>
</dbReference>
<keyword evidence="3" id="KW-0238">DNA-binding</keyword>
<dbReference type="RefSeq" id="XP_011021970.1">
    <property type="nucleotide sequence ID" value="XM_011023668.1"/>
</dbReference>
<evidence type="ECO:0000313" key="10">
    <source>
        <dbReference type="RefSeq" id="XP_011021970.1"/>
    </source>
</evidence>
<dbReference type="PROSITE" id="PS51032">
    <property type="entry name" value="AP2_ERF"/>
    <property type="match status" value="1"/>
</dbReference>
<evidence type="ECO:0000256" key="7">
    <source>
        <dbReference type="SAM" id="MobiDB-lite"/>
    </source>
</evidence>
<dbReference type="SMART" id="SM00380">
    <property type="entry name" value="AP2"/>
    <property type="match status" value="1"/>
</dbReference>
<dbReference type="Proteomes" id="UP000694918">
    <property type="component" value="Unplaced"/>
</dbReference>
<dbReference type="CDD" id="cd00018">
    <property type="entry name" value="AP2"/>
    <property type="match status" value="1"/>
</dbReference>
<dbReference type="SUPFAM" id="SSF54171">
    <property type="entry name" value="DNA-binding domain"/>
    <property type="match status" value="1"/>
</dbReference>
<evidence type="ECO:0000259" key="8">
    <source>
        <dbReference type="PROSITE" id="PS51032"/>
    </source>
</evidence>
<protein>
    <submittedName>
        <fullName evidence="10">Ethylene-responsive transcription factor ABR1-like isoform X2</fullName>
    </submittedName>
</protein>
<evidence type="ECO:0000256" key="5">
    <source>
        <dbReference type="ARBA" id="ARBA00023242"/>
    </source>
</evidence>
<keyword evidence="4" id="KW-0804">Transcription</keyword>
<evidence type="ECO:0000256" key="4">
    <source>
        <dbReference type="ARBA" id="ARBA00023163"/>
    </source>
</evidence>
<sequence length="349" mass="38292">MCKLKVANKGDKIVKKEAGSVEEWPLPVMLSGLNREREMSVMVTALTHVVAGNVPADDSDCITEAVPNNQDNCAHGDLSAKREREEGGGGSEEYKRHGRAFGDDFLHGGSSSAGRASGKSIITMAPAATRMAFTPVYEYNETCRDEPRRKYRGVRQRPWGKWAAEIRDPFKACRVWLGTFDTAEAAARAYDEAALRFRGNKAKLNFPENVKLRPTPPDPIANQLTVSDSPSSTVLLSVPTSTEAIVHSQALHHTQNREISREQVNQPQLILGVGGYQRQPMSLYDQMFLSPPLVSSYPSMSSSTEYSDPMFLAAQQPGEIMPATSSQSGGGEFQWPAWSDYSHYTSSSG</sequence>
<dbReference type="Pfam" id="PF00847">
    <property type="entry name" value="AP2"/>
    <property type="match status" value="1"/>
</dbReference>
<dbReference type="InterPro" id="IPR044808">
    <property type="entry name" value="ERF_plant"/>
</dbReference>
<reference evidence="10" key="1">
    <citation type="submission" date="2025-08" db="UniProtKB">
        <authorList>
            <consortium name="RefSeq"/>
        </authorList>
    </citation>
    <scope>IDENTIFICATION</scope>
</reference>
<feature type="compositionally biased region" description="Basic and acidic residues" evidence="7">
    <location>
        <begin position="78"/>
        <end position="94"/>
    </location>
</feature>
<proteinExistence type="inferred from homology"/>
<dbReference type="InterPro" id="IPR016177">
    <property type="entry name" value="DNA-bd_dom_sf"/>
</dbReference>
<keyword evidence="5" id="KW-0539">Nucleus</keyword>
<feature type="domain" description="AP2/ERF" evidence="8">
    <location>
        <begin position="150"/>
        <end position="207"/>
    </location>
</feature>
<evidence type="ECO:0000256" key="6">
    <source>
        <dbReference type="ARBA" id="ARBA00024343"/>
    </source>
</evidence>
<keyword evidence="9" id="KW-1185">Reference proteome</keyword>
<dbReference type="FunFam" id="3.30.730.10:FF:000001">
    <property type="entry name" value="Ethylene-responsive transcription factor 2"/>
    <property type="match status" value="1"/>
</dbReference>
<evidence type="ECO:0000256" key="2">
    <source>
        <dbReference type="ARBA" id="ARBA00023015"/>
    </source>
</evidence>
<dbReference type="GO" id="GO:0003677">
    <property type="term" value="F:DNA binding"/>
    <property type="evidence" value="ECO:0007669"/>
    <property type="project" value="UniProtKB-KW"/>
</dbReference>
<dbReference type="GO" id="GO:0009873">
    <property type="term" value="P:ethylene-activated signaling pathway"/>
    <property type="evidence" value="ECO:0007669"/>
    <property type="project" value="InterPro"/>
</dbReference>
<keyword evidence="2" id="KW-0805">Transcription regulation</keyword>
<dbReference type="PANTHER" id="PTHR31190:SF421">
    <property type="entry name" value="ETHYLENE-RESPONSIVE TRANSCRIPTION FACTOR ERF110"/>
    <property type="match status" value="1"/>
</dbReference>
<evidence type="ECO:0000256" key="3">
    <source>
        <dbReference type="ARBA" id="ARBA00023125"/>
    </source>
</evidence>
<dbReference type="AlphaFoldDB" id="A0AAJ6U371"/>
<dbReference type="InterPro" id="IPR001471">
    <property type="entry name" value="AP2/ERF_dom"/>
</dbReference>
<dbReference type="GeneID" id="105123895"/>
<accession>A0AAJ6U371</accession>
<comment type="similarity">
    <text evidence="6">Belongs to the AP2/ERF transcription factor family. ERF subfamily.</text>
</comment>
<organism evidence="9 10">
    <name type="scientific">Populus euphratica</name>
    <name type="common">Euphrates poplar</name>
    <dbReference type="NCBI Taxonomy" id="75702"/>
    <lineage>
        <taxon>Eukaryota</taxon>
        <taxon>Viridiplantae</taxon>
        <taxon>Streptophyta</taxon>
        <taxon>Embryophyta</taxon>
        <taxon>Tracheophyta</taxon>
        <taxon>Spermatophyta</taxon>
        <taxon>Magnoliopsida</taxon>
        <taxon>eudicotyledons</taxon>
        <taxon>Gunneridae</taxon>
        <taxon>Pentapetalae</taxon>
        <taxon>rosids</taxon>
        <taxon>fabids</taxon>
        <taxon>Malpighiales</taxon>
        <taxon>Salicaceae</taxon>
        <taxon>Saliceae</taxon>
        <taxon>Populus</taxon>
    </lineage>
</organism>